<gene>
    <name evidence="4" type="ORF">ENC19_16375</name>
</gene>
<feature type="domain" description="AMP-binding enzyme C-terminal" evidence="3">
    <location>
        <begin position="443"/>
        <end position="518"/>
    </location>
</feature>
<comment type="caution">
    <text evidence="4">The sequence shown here is derived from an EMBL/GenBank/DDBJ whole genome shotgun (WGS) entry which is preliminary data.</text>
</comment>
<dbReference type="PANTHER" id="PTHR43767:SF1">
    <property type="entry name" value="NONRIBOSOMAL PEPTIDE SYNTHASE PES1 (EUROFUNG)-RELATED"/>
    <property type="match status" value="1"/>
</dbReference>
<sequence>MLDGCVPWPEELAALYRREGYWQGRPLGDLLTEACARHADKTALVCGERRMTYAELSRASADVAGGLLDLGIEPLDRVVVQLPNVPEFVVVVYALLRIGAIPVMALPGHRKVELTHLCAHSQAVALVVVDQVKGFDHRALAREVRAEVPALKHVVVAGDAEEFTALADLYRRGRDLPAVDPSEPALFLLSGGTTGLPKLIPRTHDDYAYNMRATADALRFGAEDVYLAVNPVGHNSALGCPGVLGALLVGGTAVLTSSVRPDEVFELLERERVTLTTLVPPVVRLWLDAARKSDVRFPNLMLQVGSSKFDPARAAEVRTSLGAVLTQWFGVGEGLLTYTRLDDPEEVVLATEGRPLAAHDEILVVDTDGRPVPDGAEGELLVRGPYTIRGYYRAEEQNRRSFTPDGYFRTGDMVRRRPDGSIVVVGRIKDIINRGGEKVPAEEIEEHLLTHAAIRDAAVVGVADPVLGEKTVAFVILRDEPISPAAVKSFLRERGLATYKIPDRVVSIEEFPRTAVGKVDKVTLRTSW</sequence>
<reference evidence="4 5" key="1">
    <citation type="submission" date="2020-02" db="EMBL/GenBank/DDBJ databases">
        <title>Draft Genome Sequence of Verrucosispora sp. Strain CWR15, Isolated from Gulf of Mexico Sponge.</title>
        <authorList>
            <person name="Kennedy S.J."/>
            <person name="Cella E."/>
            <person name="Azarian T."/>
            <person name="Baker B.J."/>
            <person name="Shaw L.N."/>
        </authorList>
    </citation>
    <scope>NUCLEOTIDE SEQUENCE [LARGE SCALE GENOMIC DNA]</scope>
    <source>
        <strain evidence="4 5">CWR15</strain>
    </source>
</reference>
<evidence type="ECO:0000256" key="1">
    <source>
        <dbReference type="ARBA" id="ARBA00022598"/>
    </source>
</evidence>
<evidence type="ECO:0000259" key="2">
    <source>
        <dbReference type="Pfam" id="PF00501"/>
    </source>
</evidence>
<evidence type="ECO:0000313" key="4">
    <source>
        <dbReference type="EMBL" id="NGM14141.1"/>
    </source>
</evidence>
<accession>A0A6M1L4I6</accession>
<dbReference type="InterPro" id="IPR045851">
    <property type="entry name" value="AMP-bd_C_sf"/>
</dbReference>
<dbReference type="AlphaFoldDB" id="A0A6M1L4I6"/>
<dbReference type="GO" id="GO:0016878">
    <property type="term" value="F:acid-thiol ligase activity"/>
    <property type="evidence" value="ECO:0007669"/>
    <property type="project" value="UniProtKB-ARBA"/>
</dbReference>
<protein>
    <submittedName>
        <fullName evidence="4">(2,3-dihydroxybenzoyl)adenylate synthase</fullName>
    </submittedName>
</protein>
<dbReference type="Pfam" id="PF00501">
    <property type="entry name" value="AMP-binding"/>
    <property type="match status" value="1"/>
</dbReference>
<dbReference type="FunFam" id="2.30.38.10:FF:000003">
    <property type="entry name" value="Vibriobactin-specific 2,3-dihydroxybenzoate-AMP ligase"/>
    <property type="match status" value="1"/>
</dbReference>
<keyword evidence="1" id="KW-0436">Ligase</keyword>
<dbReference type="PANTHER" id="PTHR43767">
    <property type="entry name" value="LONG-CHAIN-FATTY-ACID--COA LIGASE"/>
    <property type="match status" value="1"/>
</dbReference>
<dbReference type="SUPFAM" id="SSF56801">
    <property type="entry name" value="Acetyl-CoA synthetase-like"/>
    <property type="match status" value="1"/>
</dbReference>
<dbReference type="InterPro" id="IPR020845">
    <property type="entry name" value="AMP-binding_CS"/>
</dbReference>
<dbReference type="Gene3D" id="3.30.300.30">
    <property type="match status" value="1"/>
</dbReference>
<proteinExistence type="predicted"/>
<feature type="domain" description="AMP-dependent synthetase/ligase" evidence="2">
    <location>
        <begin position="32"/>
        <end position="392"/>
    </location>
</feature>
<dbReference type="Gene3D" id="3.40.50.980">
    <property type="match status" value="2"/>
</dbReference>
<dbReference type="Proteomes" id="UP000478148">
    <property type="component" value="Unassembled WGS sequence"/>
</dbReference>
<dbReference type="Gene3D" id="2.30.38.10">
    <property type="entry name" value="Luciferase, Domain 3"/>
    <property type="match status" value="1"/>
</dbReference>
<keyword evidence="5" id="KW-1185">Reference proteome</keyword>
<dbReference type="InterPro" id="IPR025110">
    <property type="entry name" value="AMP-bd_C"/>
</dbReference>
<name>A0A6M1L4I6_9ACTN</name>
<dbReference type="InterPro" id="IPR000873">
    <property type="entry name" value="AMP-dep_synth/lig_dom"/>
</dbReference>
<dbReference type="EMBL" id="SAIY01000005">
    <property type="protein sequence ID" value="NGM14141.1"/>
    <property type="molecule type" value="Genomic_DNA"/>
</dbReference>
<dbReference type="RefSeq" id="WP_164448362.1">
    <property type="nucleotide sequence ID" value="NZ_SAIY01000005.1"/>
</dbReference>
<dbReference type="InterPro" id="IPR050237">
    <property type="entry name" value="ATP-dep_AMP-bd_enzyme"/>
</dbReference>
<organism evidence="4 5">
    <name type="scientific">Verrucosispora sioxanthis</name>
    <dbReference type="NCBI Taxonomy" id="2499994"/>
    <lineage>
        <taxon>Bacteria</taxon>
        <taxon>Bacillati</taxon>
        <taxon>Actinomycetota</taxon>
        <taxon>Actinomycetes</taxon>
        <taxon>Micromonosporales</taxon>
        <taxon>Micromonosporaceae</taxon>
        <taxon>Micromonospora</taxon>
    </lineage>
</organism>
<evidence type="ECO:0000313" key="5">
    <source>
        <dbReference type="Proteomes" id="UP000478148"/>
    </source>
</evidence>
<dbReference type="PROSITE" id="PS00455">
    <property type="entry name" value="AMP_BINDING"/>
    <property type="match status" value="1"/>
</dbReference>
<evidence type="ECO:0000259" key="3">
    <source>
        <dbReference type="Pfam" id="PF13193"/>
    </source>
</evidence>
<dbReference type="Pfam" id="PF13193">
    <property type="entry name" value="AMP-binding_C"/>
    <property type="match status" value="1"/>
</dbReference>
<dbReference type="CDD" id="cd05920">
    <property type="entry name" value="23DHB-AMP_lg"/>
    <property type="match status" value="1"/>
</dbReference>